<dbReference type="Gene3D" id="1.10.10.60">
    <property type="entry name" value="Homeodomain-like"/>
    <property type="match status" value="1"/>
</dbReference>
<dbReference type="PANTHER" id="PTHR22666:SF3">
    <property type="entry name" value="MYB_SANT-LIKE DNA-BINDING DOMAIN-CONTAINING PROTEIN 1"/>
    <property type="match status" value="1"/>
</dbReference>
<organism evidence="3 4">
    <name type="scientific">Bactrocera dorsalis</name>
    <name type="common">Oriental fruit fly</name>
    <name type="synonym">Dacus dorsalis</name>
    <dbReference type="NCBI Taxonomy" id="27457"/>
    <lineage>
        <taxon>Eukaryota</taxon>
        <taxon>Metazoa</taxon>
        <taxon>Ecdysozoa</taxon>
        <taxon>Arthropoda</taxon>
        <taxon>Hexapoda</taxon>
        <taxon>Insecta</taxon>
        <taxon>Pterygota</taxon>
        <taxon>Neoptera</taxon>
        <taxon>Endopterygota</taxon>
        <taxon>Diptera</taxon>
        <taxon>Brachycera</taxon>
        <taxon>Muscomorpha</taxon>
        <taxon>Tephritoidea</taxon>
        <taxon>Tephritidae</taxon>
        <taxon>Bactrocera</taxon>
        <taxon>Bactrocera</taxon>
    </lineage>
</organism>
<gene>
    <name evidence="4" type="primary">LOC105229122</name>
</gene>
<dbReference type="RefSeq" id="XP_011207517.2">
    <property type="nucleotide sequence ID" value="XM_011209215.4"/>
</dbReference>
<dbReference type="OrthoDB" id="691673at2759"/>
<feature type="compositionally biased region" description="Polar residues" evidence="1">
    <location>
        <begin position="151"/>
        <end position="170"/>
    </location>
</feature>
<feature type="domain" description="Myb/SANT-like DNA-binding" evidence="2">
    <location>
        <begin position="15"/>
        <end position="102"/>
    </location>
</feature>
<name>A0A6I9V6I3_BACDO</name>
<proteinExistence type="predicted"/>
<evidence type="ECO:0000313" key="3">
    <source>
        <dbReference type="Proteomes" id="UP001652620"/>
    </source>
</evidence>
<feature type="region of interest" description="Disordered" evidence="1">
    <location>
        <begin position="151"/>
        <end position="187"/>
    </location>
</feature>
<accession>A0A6I9V6I3</accession>
<dbReference type="Pfam" id="PF13837">
    <property type="entry name" value="Myb_DNA-bind_4"/>
    <property type="match status" value="1"/>
</dbReference>
<dbReference type="InterPro" id="IPR026095">
    <property type="entry name" value="Myb/SANT-like_DNA-bd_dom_prot"/>
</dbReference>
<dbReference type="InterPro" id="IPR044822">
    <property type="entry name" value="Myb_DNA-bind_4"/>
</dbReference>
<reference evidence="4" key="1">
    <citation type="submission" date="2025-08" db="UniProtKB">
        <authorList>
            <consortium name="RefSeq"/>
        </authorList>
    </citation>
    <scope>IDENTIFICATION</scope>
    <source>
        <tissue evidence="4">Adult</tissue>
    </source>
</reference>
<dbReference type="PANTHER" id="PTHR22666">
    <property type="entry name" value="MYB_SANT-LIKE DNA-BINDING DOMAIN-CONTAINING PROTEIN 1"/>
    <property type="match status" value="1"/>
</dbReference>
<evidence type="ECO:0000256" key="1">
    <source>
        <dbReference type="SAM" id="MobiDB-lite"/>
    </source>
</evidence>
<protein>
    <submittedName>
        <fullName evidence="4">Uncharacterized protein LOC105229122</fullName>
    </submittedName>
</protein>
<dbReference type="GeneID" id="105229122"/>
<dbReference type="Proteomes" id="UP001652620">
    <property type="component" value="Chromosome 3"/>
</dbReference>
<evidence type="ECO:0000259" key="2">
    <source>
        <dbReference type="Pfam" id="PF13837"/>
    </source>
</evidence>
<keyword evidence="3" id="KW-1185">Reference proteome</keyword>
<evidence type="ECO:0000313" key="4">
    <source>
        <dbReference type="RefSeq" id="XP_011207517.2"/>
    </source>
</evidence>
<sequence>MEDIANETNETERPRNKWNTETIKCILEIWKEYLYKMVLEGKSDQIFEQMSTEMENFGYNFSPREISAKLSQLTNAYRIERRKIKNGPFVKSDWPFYKALDFLVGNSRVHQWDDLMEDIEDLEDEESSESDGAAQMEDGVIDLESEEGSVMVSTSNKMFKNPSLEMQVSSEESENETSPKPNPCVPNLQASMSALQKSVNNLQNNKVKIQNLTAAKLELIELQKESVKKEMEYRRAEFQQRTEEFQLRMKQMKEEHDWRMTDIRSRMEKEYL</sequence>